<feature type="domain" description="EGF-like" evidence="16">
    <location>
        <begin position="491"/>
        <end position="527"/>
    </location>
</feature>
<dbReference type="InterPro" id="IPR013032">
    <property type="entry name" value="EGF-like_CS"/>
</dbReference>
<dbReference type="FunFam" id="2.10.25.10:FF:000472">
    <property type="entry name" value="Uncharacterized protein, isoform A"/>
    <property type="match status" value="2"/>
</dbReference>
<dbReference type="AlphaFoldDB" id="R7UBK4"/>
<evidence type="ECO:0000256" key="6">
    <source>
        <dbReference type="ARBA" id="ARBA00022737"/>
    </source>
</evidence>
<feature type="domain" description="EGF-like" evidence="16">
    <location>
        <begin position="416"/>
        <end position="452"/>
    </location>
</feature>
<evidence type="ECO:0000256" key="8">
    <source>
        <dbReference type="ARBA" id="ARBA00023136"/>
    </source>
</evidence>
<dbReference type="EMBL" id="AMQN01008342">
    <property type="status" value="NOT_ANNOTATED_CDS"/>
    <property type="molecule type" value="Genomic_DNA"/>
</dbReference>
<keyword evidence="2 13" id="KW-0217">Developmental protein</keyword>
<dbReference type="InterPro" id="IPR000152">
    <property type="entry name" value="EGF-type_Asp/Asn_hydroxyl_site"/>
</dbReference>
<feature type="domain" description="EGF-like" evidence="16">
    <location>
        <begin position="669"/>
        <end position="705"/>
    </location>
</feature>
<reference evidence="18 20" key="2">
    <citation type="journal article" date="2013" name="Nature">
        <title>Insights into bilaterian evolution from three spiralian genomes.</title>
        <authorList>
            <person name="Simakov O."/>
            <person name="Marletaz F."/>
            <person name="Cho S.J."/>
            <person name="Edsinger-Gonzales E."/>
            <person name="Havlak P."/>
            <person name="Hellsten U."/>
            <person name="Kuo D.H."/>
            <person name="Larsson T."/>
            <person name="Lv J."/>
            <person name="Arendt D."/>
            <person name="Savage R."/>
            <person name="Osoegawa K."/>
            <person name="de Jong P."/>
            <person name="Grimwood J."/>
            <person name="Chapman J.A."/>
            <person name="Shapiro H."/>
            <person name="Aerts A."/>
            <person name="Otillar R.P."/>
            <person name="Terry A.Y."/>
            <person name="Boore J.L."/>
            <person name="Grigoriev I.V."/>
            <person name="Lindberg D.R."/>
            <person name="Seaver E.C."/>
            <person name="Weisblat D.A."/>
            <person name="Putnam N.H."/>
            <person name="Rokhsar D.S."/>
        </authorList>
    </citation>
    <scope>NUCLEOTIDE SEQUENCE</scope>
    <source>
        <strain evidence="18 20">I ESC-2004</strain>
    </source>
</reference>
<feature type="disulfide bond" evidence="11">
    <location>
        <begin position="772"/>
        <end position="781"/>
    </location>
</feature>
<feature type="disulfide bond" evidence="12">
    <location>
        <begin position="190"/>
        <end position="199"/>
    </location>
</feature>
<dbReference type="GO" id="GO:0048731">
    <property type="term" value="P:system development"/>
    <property type="evidence" value="ECO:0007669"/>
    <property type="project" value="UniProtKB-ARBA"/>
</dbReference>
<keyword evidence="5 13" id="KW-0732">Signal</keyword>
<keyword evidence="8 13" id="KW-0472">Membrane</keyword>
<proteinExistence type="predicted"/>
<dbReference type="SMART" id="SM00181">
    <property type="entry name" value="EGF"/>
    <property type="match status" value="17"/>
</dbReference>
<evidence type="ECO:0000256" key="7">
    <source>
        <dbReference type="ARBA" id="ARBA00022989"/>
    </source>
</evidence>
<dbReference type="SUPFAM" id="SSF57196">
    <property type="entry name" value="EGF/Laminin"/>
    <property type="match status" value="6"/>
</dbReference>
<dbReference type="FunFam" id="2.10.25.10:FF:000185">
    <property type="entry name" value="basement membrane-specific heparan sulfate proteoglycan core protein-like"/>
    <property type="match status" value="1"/>
</dbReference>
<feature type="domain" description="EGF-like" evidence="16">
    <location>
        <begin position="300"/>
        <end position="338"/>
    </location>
</feature>
<feature type="disulfide bond" evidence="11">
    <location>
        <begin position="517"/>
        <end position="526"/>
    </location>
</feature>
<evidence type="ECO:0000256" key="2">
    <source>
        <dbReference type="ARBA" id="ARBA00022473"/>
    </source>
</evidence>
<dbReference type="PROSITE" id="PS01186">
    <property type="entry name" value="EGF_2"/>
    <property type="match status" value="10"/>
</dbReference>
<dbReference type="HOGENOM" id="CLU_004732_0_0_1"/>
<feature type="domain" description="EGF-like" evidence="16">
    <location>
        <begin position="529"/>
        <end position="565"/>
    </location>
</feature>
<feature type="domain" description="EGF-like" evidence="16">
    <location>
        <begin position="340"/>
        <end position="376"/>
    </location>
</feature>
<keyword evidence="6 13" id="KW-0677">Repeat</keyword>
<feature type="domain" description="EGF-like" evidence="16">
    <location>
        <begin position="822"/>
        <end position="858"/>
    </location>
</feature>
<dbReference type="GO" id="GO:0007219">
    <property type="term" value="P:Notch signaling pathway"/>
    <property type="evidence" value="ECO:0007669"/>
    <property type="project" value="InterPro"/>
</dbReference>
<dbReference type="InterPro" id="IPR011651">
    <property type="entry name" value="Notch_ligand_N"/>
</dbReference>
<dbReference type="Pfam" id="PF00008">
    <property type="entry name" value="EGF"/>
    <property type="match status" value="10"/>
</dbReference>
<keyword evidence="9 11" id="KW-1015">Disulfide bond</keyword>
<dbReference type="Proteomes" id="UP000014760">
    <property type="component" value="Unassembled WGS sequence"/>
</dbReference>
<protein>
    <recommendedName>
        <fullName evidence="13">Delta-like protein</fullName>
    </recommendedName>
</protein>
<feature type="disulfide bond" evidence="11">
    <location>
        <begin position="619"/>
        <end position="628"/>
    </location>
</feature>
<dbReference type="Pfam" id="PF21700">
    <property type="entry name" value="EGF_DL_JAG"/>
    <property type="match status" value="1"/>
</dbReference>
<dbReference type="OrthoDB" id="283575at2759"/>
<organism evidence="18">
    <name type="scientific">Capitella teleta</name>
    <name type="common">Polychaete worm</name>
    <dbReference type="NCBI Taxonomy" id="283909"/>
    <lineage>
        <taxon>Eukaryota</taxon>
        <taxon>Metazoa</taxon>
        <taxon>Spiralia</taxon>
        <taxon>Lophotrochozoa</taxon>
        <taxon>Annelida</taxon>
        <taxon>Polychaeta</taxon>
        <taxon>Sedentaria</taxon>
        <taxon>Scolecida</taxon>
        <taxon>Capitellidae</taxon>
        <taxon>Capitella</taxon>
    </lineage>
</organism>
<feature type="disulfide bond" evidence="11">
    <location>
        <begin position="479"/>
        <end position="488"/>
    </location>
</feature>
<dbReference type="GO" id="GO:0016020">
    <property type="term" value="C:membrane"/>
    <property type="evidence" value="ECO:0007669"/>
    <property type="project" value="UniProtKB-SubCell"/>
</dbReference>
<dbReference type="FunFam" id="2.10.25.140:FF:000001">
    <property type="entry name" value="Delta-like protein"/>
    <property type="match status" value="1"/>
</dbReference>
<dbReference type="PANTHER" id="PTHR24033:SF232">
    <property type="entry name" value="LAMININ SUBUNIT GAMMA-2-RELATED"/>
    <property type="match status" value="1"/>
</dbReference>
<gene>
    <name evidence="18" type="ORF">CAPTEDRAFT_101809</name>
</gene>
<dbReference type="Pfam" id="PF23575">
    <property type="entry name" value="JAG1"/>
    <property type="match status" value="1"/>
</dbReference>
<comment type="caution">
    <text evidence="11">Lacks conserved residue(s) required for the propagation of feature annotation.</text>
</comment>
<dbReference type="EMBL" id="KB302909">
    <property type="protein sequence ID" value="ELU03755.1"/>
    <property type="molecule type" value="Genomic_DNA"/>
</dbReference>
<feature type="chain" id="PRO_5008787849" description="Delta-like protein" evidence="15">
    <location>
        <begin position="21"/>
        <end position="1203"/>
    </location>
</feature>
<feature type="domain" description="EGF-like" evidence="16">
    <location>
        <begin position="233"/>
        <end position="266"/>
    </location>
</feature>
<evidence type="ECO:0000313" key="19">
    <source>
        <dbReference type="EnsemblMetazoa" id="CapteP101809"/>
    </source>
</evidence>
<evidence type="ECO:0000256" key="11">
    <source>
        <dbReference type="PROSITE-ProRule" id="PRU00076"/>
    </source>
</evidence>
<dbReference type="InterPro" id="IPR000742">
    <property type="entry name" value="EGF"/>
</dbReference>
<feature type="disulfide bond" evidence="11">
    <location>
        <begin position="733"/>
        <end position="742"/>
    </location>
</feature>
<dbReference type="SUPFAM" id="SSF57184">
    <property type="entry name" value="Growth factor receptor domain"/>
    <property type="match status" value="2"/>
</dbReference>
<feature type="domain" description="EGF-like" evidence="16">
    <location>
        <begin position="746"/>
        <end position="782"/>
    </location>
</feature>
<feature type="domain" description="EGF-like" evidence="16">
    <location>
        <begin position="707"/>
        <end position="743"/>
    </location>
</feature>
<evidence type="ECO:0000256" key="10">
    <source>
        <dbReference type="ARBA" id="ARBA00023180"/>
    </source>
</evidence>
<keyword evidence="20" id="KW-1185">Reference proteome</keyword>
<dbReference type="FunFam" id="2.10.25.10:FF:000613">
    <property type="entry name" value="Delta-like protein"/>
    <property type="match status" value="1"/>
</dbReference>
<reference evidence="20" key="1">
    <citation type="submission" date="2012-12" db="EMBL/GenBank/DDBJ databases">
        <authorList>
            <person name="Hellsten U."/>
            <person name="Grimwood J."/>
            <person name="Chapman J.A."/>
            <person name="Shapiro H."/>
            <person name="Aerts A."/>
            <person name="Otillar R.P."/>
            <person name="Terry A.Y."/>
            <person name="Boore J.L."/>
            <person name="Simakov O."/>
            <person name="Marletaz F."/>
            <person name="Cho S.-J."/>
            <person name="Edsinger-Gonzales E."/>
            <person name="Havlak P."/>
            <person name="Kuo D.-H."/>
            <person name="Larsson T."/>
            <person name="Lv J."/>
            <person name="Arendt D."/>
            <person name="Savage R."/>
            <person name="Osoegawa K."/>
            <person name="de Jong P."/>
            <person name="Lindberg D.R."/>
            <person name="Seaver E.C."/>
            <person name="Weisblat D.A."/>
            <person name="Putnam N.H."/>
            <person name="Grigoriev I.V."/>
            <person name="Rokhsar D.S."/>
        </authorList>
    </citation>
    <scope>NUCLEOTIDE SEQUENCE</scope>
    <source>
        <strain evidence="20">I ESC-2004</strain>
    </source>
</reference>
<evidence type="ECO:0000256" key="4">
    <source>
        <dbReference type="ARBA" id="ARBA00022692"/>
    </source>
</evidence>
<feature type="domain" description="EGF-like" evidence="16">
    <location>
        <begin position="454"/>
        <end position="489"/>
    </location>
</feature>
<feature type="disulfide bond" evidence="12">
    <location>
        <begin position="223"/>
        <end position="232"/>
    </location>
</feature>
<comment type="subcellular location">
    <subcellularLocation>
        <location evidence="1 13">Membrane</location>
        <topology evidence="1 13">Single-pass type I membrane protein</topology>
    </subcellularLocation>
</comment>
<evidence type="ECO:0000259" key="16">
    <source>
        <dbReference type="PROSITE" id="PS50026"/>
    </source>
</evidence>
<evidence type="ECO:0000256" key="13">
    <source>
        <dbReference type="RuleBase" id="RU280815"/>
    </source>
</evidence>
<feature type="disulfide bond" evidence="11">
    <location>
        <begin position="366"/>
        <end position="375"/>
    </location>
</feature>
<dbReference type="Pfam" id="PF07657">
    <property type="entry name" value="MNNL"/>
    <property type="match status" value="1"/>
</dbReference>
<dbReference type="OMA" id="CHPVHGH"/>
<dbReference type="PRINTS" id="PR00010">
    <property type="entry name" value="EGFBLOOD"/>
</dbReference>
<feature type="disulfide bond" evidence="11">
    <location>
        <begin position="256"/>
        <end position="265"/>
    </location>
</feature>
<dbReference type="Gene3D" id="2.60.40.3510">
    <property type="match status" value="1"/>
</dbReference>
<feature type="disulfide bond" evidence="11">
    <location>
        <begin position="404"/>
        <end position="413"/>
    </location>
</feature>
<dbReference type="InterPro" id="IPR051830">
    <property type="entry name" value="NOTCH_homolog"/>
</dbReference>
<dbReference type="InterPro" id="IPR001774">
    <property type="entry name" value="DSL"/>
</dbReference>
<dbReference type="CDD" id="cd00054">
    <property type="entry name" value="EGF_CA"/>
    <property type="match status" value="13"/>
</dbReference>
<dbReference type="InterPro" id="IPR056986">
    <property type="entry name" value="JAG1_1/2_dom"/>
</dbReference>
<evidence type="ECO:0000313" key="20">
    <source>
        <dbReference type="Proteomes" id="UP000014760"/>
    </source>
</evidence>
<feature type="disulfide bond" evidence="11">
    <location>
        <begin position="695"/>
        <end position="704"/>
    </location>
</feature>
<keyword evidence="3 11" id="KW-0245">EGF-like domain</keyword>
<dbReference type="FunFam" id="2.10.25.10:FF:000310">
    <property type="entry name" value="Delta-like protein"/>
    <property type="match status" value="1"/>
</dbReference>
<dbReference type="Gene3D" id="2.10.25.140">
    <property type="match status" value="1"/>
</dbReference>
<dbReference type="FunFam" id="2.10.25.10:FF:000006">
    <property type="entry name" value="Versican core protein-like isoform 1"/>
    <property type="match status" value="1"/>
</dbReference>
<dbReference type="FunCoup" id="R7UBK4">
    <property type="interactions" value="52"/>
</dbReference>
<dbReference type="SMART" id="SM00051">
    <property type="entry name" value="DSL"/>
    <property type="match status" value="1"/>
</dbReference>
<feature type="domain" description="EGF-like" evidence="16">
    <location>
        <begin position="378"/>
        <end position="414"/>
    </location>
</feature>
<feature type="disulfide bond" evidence="11">
    <location>
        <begin position="442"/>
        <end position="451"/>
    </location>
</feature>
<feature type="signal peptide" evidence="15">
    <location>
        <begin position="1"/>
        <end position="20"/>
    </location>
</feature>
<dbReference type="InterPro" id="IPR018097">
    <property type="entry name" value="EGF_Ca-bd_CS"/>
</dbReference>
<feature type="disulfide bond" evidence="11">
    <location>
        <begin position="810"/>
        <end position="819"/>
    </location>
</feature>
<dbReference type="Gene3D" id="2.10.25.10">
    <property type="entry name" value="Laminin"/>
    <property type="match status" value="15"/>
</dbReference>
<dbReference type="GO" id="GO:0048468">
    <property type="term" value="P:cell development"/>
    <property type="evidence" value="ECO:0007669"/>
    <property type="project" value="UniProtKB-ARBA"/>
</dbReference>
<dbReference type="InterPro" id="IPR001881">
    <property type="entry name" value="EGF-like_Ca-bd_dom"/>
</dbReference>
<dbReference type="EnsemblMetazoa" id="CapteT101809">
    <property type="protein sequence ID" value="CapteP101809"/>
    <property type="gene ID" value="CapteG101809"/>
</dbReference>
<reference evidence="19" key="3">
    <citation type="submission" date="2015-06" db="UniProtKB">
        <authorList>
            <consortium name="EnsemblMetazoa"/>
        </authorList>
    </citation>
    <scope>IDENTIFICATION</scope>
</reference>
<dbReference type="PROSITE" id="PS50026">
    <property type="entry name" value="EGF_3"/>
    <property type="match status" value="15"/>
</dbReference>
<dbReference type="FunFam" id="2.10.25.10:FF:000294">
    <property type="entry name" value="Delta-like protein"/>
    <property type="match status" value="1"/>
</dbReference>
<evidence type="ECO:0000256" key="9">
    <source>
        <dbReference type="ARBA" id="ARBA00023157"/>
    </source>
</evidence>
<dbReference type="GO" id="GO:0048732">
    <property type="term" value="P:gland development"/>
    <property type="evidence" value="ECO:0007669"/>
    <property type="project" value="UniProtKB-ARBA"/>
</dbReference>
<evidence type="ECO:0000256" key="5">
    <source>
        <dbReference type="ARBA" id="ARBA00022729"/>
    </source>
</evidence>
<evidence type="ECO:0000256" key="15">
    <source>
        <dbReference type="SAM" id="SignalP"/>
    </source>
</evidence>
<feature type="domain" description="DSL" evidence="17">
    <location>
        <begin position="188"/>
        <end position="232"/>
    </location>
</feature>
<dbReference type="GO" id="GO:0005509">
    <property type="term" value="F:calcium ion binding"/>
    <property type="evidence" value="ECO:0007669"/>
    <property type="project" value="InterPro"/>
</dbReference>
<evidence type="ECO:0000256" key="14">
    <source>
        <dbReference type="SAM" id="Phobius"/>
    </source>
</evidence>
<feature type="domain" description="EGF-like" evidence="16">
    <location>
        <begin position="784"/>
        <end position="820"/>
    </location>
</feature>
<evidence type="ECO:0000256" key="3">
    <source>
        <dbReference type="ARBA" id="ARBA00022536"/>
    </source>
</evidence>
<dbReference type="GO" id="GO:0005112">
    <property type="term" value="F:Notch binding"/>
    <property type="evidence" value="ECO:0007669"/>
    <property type="project" value="InterPro"/>
</dbReference>
<feature type="domain" description="EGF-like" evidence="16">
    <location>
        <begin position="592"/>
        <end position="629"/>
    </location>
</feature>
<comment type="function">
    <text evidence="13">Putative Notch ligand involved in the mediation of Notch signaling.</text>
</comment>
<dbReference type="PROSITE" id="PS00022">
    <property type="entry name" value="EGF_1"/>
    <property type="match status" value="14"/>
</dbReference>
<dbReference type="InterPro" id="IPR026219">
    <property type="entry name" value="Jagged/Serrate"/>
</dbReference>
<dbReference type="Pfam" id="PF12661">
    <property type="entry name" value="hEGF"/>
    <property type="match status" value="2"/>
</dbReference>
<keyword evidence="10" id="KW-0325">Glycoprotein</keyword>
<feature type="domain" description="EGF-like" evidence="16">
    <location>
        <begin position="631"/>
        <end position="667"/>
    </location>
</feature>
<feature type="disulfide bond" evidence="11">
    <location>
        <begin position="555"/>
        <end position="564"/>
    </location>
</feature>
<feature type="disulfide bond" evidence="12">
    <location>
        <begin position="203"/>
        <end position="215"/>
    </location>
</feature>
<dbReference type="PROSITE" id="PS51051">
    <property type="entry name" value="DSL"/>
    <property type="match status" value="1"/>
</dbReference>
<keyword evidence="4 13" id="KW-0812">Transmembrane</keyword>
<feature type="disulfide bond" evidence="11">
    <location>
        <begin position="458"/>
        <end position="468"/>
    </location>
</feature>
<dbReference type="SMART" id="SM00179">
    <property type="entry name" value="EGF_CA"/>
    <property type="match status" value="14"/>
</dbReference>
<accession>R7UBK4</accession>
<dbReference type="FunFam" id="2.10.25.10:FF:000321">
    <property type="entry name" value="Protein delta homolog 1"/>
    <property type="match status" value="1"/>
</dbReference>
<evidence type="ECO:0000256" key="1">
    <source>
        <dbReference type="ARBA" id="ARBA00004479"/>
    </source>
</evidence>
<dbReference type="Pfam" id="PF01414">
    <property type="entry name" value="DSL"/>
    <property type="match status" value="1"/>
</dbReference>
<dbReference type="InterPro" id="IPR049883">
    <property type="entry name" value="NOTCH1_EGF-like"/>
</dbReference>
<dbReference type="FunFam" id="2.10.25.10:FF:000327">
    <property type="entry name" value="neurogenic locus notch homolog protein 4"/>
    <property type="match status" value="1"/>
</dbReference>
<dbReference type="FunFam" id="2.10.25.10:FF:000012">
    <property type="entry name" value="Delta-like protein"/>
    <property type="match status" value="1"/>
</dbReference>
<dbReference type="Pfam" id="PF07645">
    <property type="entry name" value="EGF_CA"/>
    <property type="match status" value="1"/>
</dbReference>
<feature type="disulfide bond" evidence="11">
    <location>
        <begin position="848"/>
        <end position="857"/>
    </location>
</feature>
<dbReference type="PRINTS" id="PR02059">
    <property type="entry name" value="JAGGEDFAMILY"/>
</dbReference>
<dbReference type="PANTHER" id="PTHR24033">
    <property type="entry name" value="EGF-LIKE DOMAIN-CONTAINING PROTEIN"/>
    <property type="match status" value="1"/>
</dbReference>
<sequence length="1203" mass="131014">MDLHPLPLVIIIITIIISSSEWICVNAGGVFQAQILSYYNKRGELANGQCCQQQVTEPLTNKCSGSCNVTFALCLREHQTRVTYDGACTFGSAASGVFRGNRLSFSENDQRSLLELDLEFAWTRTFTMLLEMTHNGSSRWNSRNDTVFNSSSEVIEHVSYSSVLLPGDAWHVVTHPGPTAAIVYRVRVRCAPHYYNTTCTRLCRPRHDKFGHYNCNENGDKVCLEGWMGSNCEKAICRTGCHNEHGSCERPGECRCGYGWQGPLCDQCIPYPGCKHGFCKDSPWQCECHLNWGGILCDQDLNYCGRHSPCKNGGLCRNKAPNEYICECQLGFSGTNCDIVDDGCASDPCQNGATCALEKGRYVCACAEGWTGRQCDINADECASQPCQHGGSCVDLIGGYECLCQSQWQGPQCQLDADECQGGPCLNAYACRNMVGDYECMCLPGWEGKNCDSNINDCFDQCLNSATCVDMVEGFYCSCIEGFTGVLCEHEVNECISEPCLNGGQCHDLLNAFSCSCPAGYSGNQCETDIDLCEPNPCRNGASCFNLGEDYYCRCTDVYEGRNCSLKKDSCRNTLCQVVDSCTISLPSEDGGLQLVQSDVCGRHGSCLSQADGAFSCSCGVGFTGTYCHININDCAGDPCQNQGTCVDGVNSFQCMCPSGWEGTFCHINRNDCEPQPCRNGGTCTDHVTGFSCTCPAPWKGNLCHLVSSQCDDETCENGGTCTEVGGTFSCLCPPNWEGNTCHISVDNSCASNPCLHGGTCINSGNVAMCLCQDGYEGDRCERNTNNCNPFPCYNGGECVDGVNWYLCKCSQGFAGPDCRINLNECMSNPCAYGSTCVDGIGHYTCLCPAGRTGDHCDSVIGLTPAPKSCSFHQRLYANDDLWEHDCNRCVCKNGKVSCTQVWCGPPNCLQHSNMTEPSIACADGETCVLQHSSPSGCFNPPCLPRGVCMKRNRVGITRPPSSSNCQPNSPRLGSNCARVILIFDKHKMASGVTVEGLCNTLRNLPLTPPQGVASTLVLLCEPQYGRPDSIESAVATQSSNDSGAQLVQVAADSLTELISRQLTNNTALAAVIEVKLERAVISTTHTGLLVPIVCSLLGLIGLFSVLILLAWHSRQLRRAMSHQRLPSVHASSPNNEPRSPQIKRFRNSLYEERDIDVNMEKYETSPKKFQSLLLHKDIPPGVKKKNINVELQRIQFHEEEVG</sequence>
<dbReference type="PROSITE" id="PS00010">
    <property type="entry name" value="ASX_HYDROXYL"/>
    <property type="match status" value="9"/>
</dbReference>
<keyword evidence="7 13" id="KW-1133">Transmembrane helix</keyword>
<feature type="disulfide bond" evidence="11">
    <location>
        <begin position="328"/>
        <end position="337"/>
    </location>
</feature>
<name>R7UBK4_CAPTE</name>
<dbReference type="InterPro" id="IPR001007">
    <property type="entry name" value="VWF_dom"/>
</dbReference>
<dbReference type="InterPro" id="IPR009030">
    <property type="entry name" value="Growth_fac_rcpt_cys_sf"/>
</dbReference>
<feature type="transmembrane region" description="Helical" evidence="14">
    <location>
        <begin position="1089"/>
        <end position="1112"/>
    </location>
</feature>
<dbReference type="FunFam" id="2.10.25.10:FF:000018">
    <property type="entry name" value="Delta-like 1"/>
    <property type="match status" value="1"/>
</dbReference>
<dbReference type="FunFam" id="2.10.25.10:FF:000117">
    <property type="entry name" value="Delta-like protein"/>
    <property type="match status" value="1"/>
</dbReference>
<feature type="disulfide bond" evidence="11">
    <location>
        <begin position="657"/>
        <end position="666"/>
    </location>
</feature>
<dbReference type="GO" id="GO:0071944">
    <property type="term" value="C:cell periphery"/>
    <property type="evidence" value="ECO:0007669"/>
    <property type="project" value="UniProtKB-ARBA"/>
</dbReference>
<evidence type="ECO:0000256" key="12">
    <source>
        <dbReference type="PROSITE-ProRule" id="PRU00377"/>
    </source>
</evidence>
<dbReference type="STRING" id="283909.R7UBK4"/>
<dbReference type="SMART" id="SM00215">
    <property type="entry name" value="VWC_out"/>
    <property type="match status" value="1"/>
</dbReference>
<evidence type="ECO:0000259" key="17">
    <source>
        <dbReference type="PROSITE" id="PS51051"/>
    </source>
</evidence>
<evidence type="ECO:0000313" key="18">
    <source>
        <dbReference type="EMBL" id="ELU03755.1"/>
    </source>
</evidence>
<dbReference type="PROSITE" id="PS01187">
    <property type="entry name" value="EGF_CA"/>
    <property type="match status" value="4"/>
</dbReference>